<sequence>MDESIEDSPTLNDSNTINEDIGNKHTDDGDGNVKELDHLNDHDYFTAALIKPSKATIKKQCKRLLKITQIKAVYNCKCCGYRTMNKERLTKHHCGLIKTEPCTKCDSNKVPKGYKKCPNCTYISRSTVSLKNHMRIHEKGNPYKCTECDFSGKDCRSLILHYCRTRNLQCSCGYRTHVKKHFEAHLRSHTGLKPHSCAICSFTCVDKAVLAKHISKKHNNV</sequence>
<dbReference type="PROSITE" id="PS00028">
    <property type="entry name" value="ZINC_FINGER_C2H2_1"/>
    <property type="match status" value="1"/>
</dbReference>
<dbReference type="GO" id="GO:0003677">
    <property type="term" value="F:DNA binding"/>
    <property type="evidence" value="ECO:0007669"/>
    <property type="project" value="UniProtKB-KW"/>
</dbReference>
<evidence type="ECO:0000256" key="13">
    <source>
        <dbReference type="PROSITE-ProRule" id="PRU00042"/>
    </source>
</evidence>
<protein>
    <recommendedName>
        <fullName evidence="4">Protein hunchback</fullName>
    </recommendedName>
</protein>
<evidence type="ECO:0000256" key="9">
    <source>
        <dbReference type="ARBA" id="ARBA00022771"/>
    </source>
</evidence>
<dbReference type="Proteomes" id="UP000829999">
    <property type="component" value="Chromosome 24"/>
</dbReference>
<dbReference type="PANTHER" id="PTHR24392">
    <property type="entry name" value="ZINC FINGER PROTEIN"/>
    <property type="match status" value="1"/>
</dbReference>
<comment type="function">
    <text evidence="1">Gap class segmentation protein that controls development of head structures.</text>
</comment>
<keyword evidence="10" id="KW-0862">Zinc</keyword>
<dbReference type="SUPFAM" id="SSF57667">
    <property type="entry name" value="beta-beta-alpha zinc fingers"/>
    <property type="match status" value="2"/>
</dbReference>
<keyword evidence="5" id="KW-0217">Developmental protein</keyword>
<keyword evidence="6" id="KW-0302">Gap protein</keyword>
<feature type="domain" description="C2H2-type" evidence="15">
    <location>
        <begin position="161"/>
        <end position="194"/>
    </location>
</feature>
<proteinExistence type="inferred from homology"/>
<keyword evidence="8" id="KW-0677">Repeat</keyword>
<feature type="region of interest" description="Disordered" evidence="14">
    <location>
        <begin position="1"/>
        <end position="33"/>
    </location>
</feature>
<evidence type="ECO:0000256" key="4">
    <source>
        <dbReference type="ARBA" id="ARBA00013638"/>
    </source>
</evidence>
<evidence type="ECO:0000256" key="14">
    <source>
        <dbReference type="SAM" id="MobiDB-lite"/>
    </source>
</evidence>
<evidence type="ECO:0000256" key="1">
    <source>
        <dbReference type="ARBA" id="ARBA00003983"/>
    </source>
</evidence>
<dbReference type="PROSITE" id="PS50157">
    <property type="entry name" value="ZINC_FINGER_C2H2_2"/>
    <property type="match status" value="2"/>
</dbReference>
<evidence type="ECO:0000313" key="16">
    <source>
        <dbReference type="Proteomes" id="UP000829999"/>
    </source>
</evidence>
<evidence type="ECO:0000256" key="8">
    <source>
        <dbReference type="ARBA" id="ARBA00022737"/>
    </source>
</evidence>
<dbReference type="RefSeq" id="XP_035453883.1">
    <property type="nucleotide sequence ID" value="XM_035597990.2"/>
</dbReference>
<keyword evidence="16" id="KW-1185">Reference proteome</keyword>
<dbReference type="PANTHER" id="PTHR24392:SF49">
    <property type="entry name" value="PROTEIN HUNCHBACK"/>
    <property type="match status" value="1"/>
</dbReference>
<reference evidence="17" key="1">
    <citation type="submission" date="2025-08" db="UniProtKB">
        <authorList>
            <consortium name="RefSeq"/>
        </authorList>
    </citation>
    <scope>IDENTIFICATION</scope>
    <source>
        <tissue evidence="17">Whole larval tissue</tissue>
    </source>
</reference>
<dbReference type="GeneID" id="118278676"/>
<evidence type="ECO:0000256" key="6">
    <source>
        <dbReference type="ARBA" id="ARBA00022492"/>
    </source>
</evidence>
<dbReference type="GO" id="GO:0008270">
    <property type="term" value="F:zinc ion binding"/>
    <property type="evidence" value="ECO:0007669"/>
    <property type="project" value="UniProtKB-KW"/>
</dbReference>
<evidence type="ECO:0000256" key="12">
    <source>
        <dbReference type="ARBA" id="ARBA00023242"/>
    </source>
</evidence>
<dbReference type="Gene3D" id="3.30.160.60">
    <property type="entry name" value="Classic Zinc Finger"/>
    <property type="match status" value="2"/>
</dbReference>
<evidence type="ECO:0000256" key="5">
    <source>
        <dbReference type="ARBA" id="ARBA00022473"/>
    </source>
</evidence>
<keyword evidence="12" id="KW-0539">Nucleus</keyword>
<feature type="compositionally biased region" description="Basic and acidic residues" evidence="14">
    <location>
        <begin position="21"/>
        <end position="33"/>
    </location>
</feature>
<comment type="similarity">
    <text evidence="3">Belongs to the hunchback C2H2-type zinc-finger protein family.</text>
</comment>
<evidence type="ECO:0000256" key="7">
    <source>
        <dbReference type="ARBA" id="ARBA00022723"/>
    </source>
</evidence>
<evidence type="ECO:0000256" key="2">
    <source>
        <dbReference type="ARBA" id="ARBA00004123"/>
    </source>
</evidence>
<dbReference type="InterPro" id="IPR036236">
    <property type="entry name" value="Znf_C2H2_sf"/>
</dbReference>
<accession>A0A9R0DHQ7</accession>
<feature type="domain" description="C2H2-type" evidence="15">
    <location>
        <begin position="115"/>
        <end position="142"/>
    </location>
</feature>
<organism evidence="16 17">
    <name type="scientific">Spodoptera frugiperda</name>
    <name type="common">Fall armyworm</name>
    <dbReference type="NCBI Taxonomy" id="7108"/>
    <lineage>
        <taxon>Eukaryota</taxon>
        <taxon>Metazoa</taxon>
        <taxon>Ecdysozoa</taxon>
        <taxon>Arthropoda</taxon>
        <taxon>Hexapoda</taxon>
        <taxon>Insecta</taxon>
        <taxon>Pterygota</taxon>
        <taxon>Neoptera</taxon>
        <taxon>Endopterygota</taxon>
        <taxon>Lepidoptera</taxon>
        <taxon>Glossata</taxon>
        <taxon>Ditrysia</taxon>
        <taxon>Noctuoidea</taxon>
        <taxon>Noctuidae</taxon>
        <taxon>Amphipyrinae</taxon>
        <taxon>Spodoptera</taxon>
    </lineage>
</organism>
<comment type="subcellular location">
    <subcellularLocation>
        <location evidence="2">Nucleus</location>
    </subcellularLocation>
</comment>
<dbReference type="AlphaFoldDB" id="A0A9R0DHQ7"/>
<keyword evidence="11" id="KW-0238">DNA-binding</keyword>
<feature type="compositionally biased region" description="Polar residues" evidence="14">
    <location>
        <begin position="7"/>
        <end position="18"/>
    </location>
</feature>
<dbReference type="GO" id="GO:0035282">
    <property type="term" value="P:segmentation"/>
    <property type="evidence" value="ECO:0007669"/>
    <property type="project" value="UniProtKB-KW"/>
</dbReference>
<gene>
    <name evidence="17" type="primary">LOC118278676</name>
</gene>
<evidence type="ECO:0000256" key="3">
    <source>
        <dbReference type="ARBA" id="ARBA00007746"/>
    </source>
</evidence>
<evidence type="ECO:0000313" key="17">
    <source>
        <dbReference type="RefSeq" id="XP_035453883.1"/>
    </source>
</evidence>
<dbReference type="SMART" id="SM00355">
    <property type="entry name" value="ZnF_C2H2"/>
    <property type="match status" value="5"/>
</dbReference>
<keyword evidence="9 13" id="KW-0863">Zinc-finger</keyword>
<dbReference type="InterPro" id="IPR013087">
    <property type="entry name" value="Znf_C2H2_type"/>
</dbReference>
<keyword evidence="7" id="KW-0479">Metal-binding</keyword>
<evidence type="ECO:0000259" key="15">
    <source>
        <dbReference type="PROSITE" id="PS50157"/>
    </source>
</evidence>
<evidence type="ECO:0000256" key="11">
    <source>
        <dbReference type="ARBA" id="ARBA00023125"/>
    </source>
</evidence>
<name>A0A9R0DHQ7_SPOFR</name>
<evidence type="ECO:0000256" key="10">
    <source>
        <dbReference type="ARBA" id="ARBA00022833"/>
    </source>
</evidence>
<dbReference type="GO" id="GO:0005634">
    <property type="term" value="C:nucleus"/>
    <property type="evidence" value="ECO:0007669"/>
    <property type="project" value="UniProtKB-SubCell"/>
</dbReference>